<keyword evidence="1" id="KW-0812">Transmembrane</keyword>
<feature type="transmembrane region" description="Helical" evidence="1">
    <location>
        <begin position="28"/>
        <end position="45"/>
    </location>
</feature>
<evidence type="ECO:0000313" key="2">
    <source>
        <dbReference type="EMBL" id="BCU02885.1"/>
    </source>
</evidence>
<dbReference type="Proteomes" id="UP001253637">
    <property type="component" value="Segment"/>
</dbReference>
<name>A0A811BR64_9VIRU</name>
<dbReference type="EMBL" id="LC625835">
    <property type="protein sequence ID" value="BCU02885.1"/>
    <property type="molecule type" value="Genomic_DNA"/>
</dbReference>
<protein>
    <submittedName>
        <fullName evidence="2">Uncharacterized protein</fullName>
    </submittedName>
</protein>
<keyword evidence="1" id="KW-0472">Membrane</keyword>
<evidence type="ECO:0000256" key="1">
    <source>
        <dbReference type="SAM" id="Phobius"/>
    </source>
</evidence>
<organism evidence="2 3">
    <name type="scientific">Pandoravirus japonicus</name>
    <dbReference type="NCBI Taxonomy" id="2823154"/>
    <lineage>
        <taxon>Viruses</taxon>
        <taxon>Pandoravirus</taxon>
    </lineage>
</organism>
<reference evidence="2" key="1">
    <citation type="submission" date="2021-04" db="EMBL/GenBank/DDBJ databases">
        <title>Draft Genome Sequence of Pandoravirus japonicus, Isolated from the Sabaishi River of Niigata, Japan.</title>
        <authorList>
            <person name="Hosokawa N."/>
            <person name="Takahashi H."/>
            <person name="Aoki K."/>
            <person name="Takemura M."/>
        </authorList>
    </citation>
    <scope>NUCLEOTIDE SEQUENCE</scope>
</reference>
<evidence type="ECO:0000313" key="3">
    <source>
        <dbReference type="Proteomes" id="UP001253637"/>
    </source>
</evidence>
<keyword evidence="1" id="KW-1133">Transmembrane helix</keyword>
<proteinExistence type="predicted"/>
<sequence>MFFVFLTRLVLWARSTFAGDLFGSLFSTLSFVPFCVFFLGRRSLCQKQEAKEKARTTKFRKKKTTTSVRCRKAPCEVPSCGRCHEKKKEYKEKTCACASAMEIVFLFSFRSVNVSTGAKRKTKKRR</sequence>
<accession>A0A811BR64</accession>